<name>C0VZP1_9ACTO</name>
<sequence>MFYYLARRLANYALLLFVAVSLAYLIASISMNPRSAYDITNPTLDWAAIERTLVSYNISDTIPLTQRYTTWLTNIFTEWDWGRGPKGAFVNEEIGRRMWVSVRLIIIGSFMGMIGGVVIGAWTATKQYTWIDRTITMIALVVLSTPVVVMANLLQIGATQFNLTTGTNFFEFIGETGQIGDYPGAWIVDRAQHLLLPTFSMSLGGMASYSRYQRNLMLDTLGADYVRTARAKGLRKSQAVIRHALRTSLVPMATFFAFAIAGLFLGATVTERVYGWHGLGEYSVNSITGQDINATAAVVAFSGVSTLTGALLSDILIVVVDPRVRVS</sequence>
<proteinExistence type="inferred from homology"/>
<dbReference type="Proteomes" id="UP000010301">
    <property type="component" value="Unassembled WGS sequence"/>
</dbReference>
<evidence type="ECO:0000256" key="4">
    <source>
        <dbReference type="ARBA" id="ARBA00022692"/>
    </source>
</evidence>
<dbReference type="RefSeq" id="WP_006546091.1">
    <property type="nucleotide sequence ID" value="NZ_DS999539.1"/>
</dbReference>
<reference evidence="9 10" key="1">
    <citation type="submission" date="2009-01" db="EMBL/GenBank/DDBJ databases">
        <authorList>
            <person name="Qin X."/>
            <person name="Bachman B."/>
            <person name="Battles P."/>
            <person name="Bell A."/>
            <person name="Bess C."/>
            <person name="Bickham C."/>
            <person name="Chaboub L."/>
            <person name="Chen D."/>
            <person name="Coyle M."/>
            <person name="Deiros D.R."/>
            <person name="Dinh H."/>
            <person name="Forbes L."/>
            <person name="Fowler G."/>
            <person name="Francisco L."/>
            <person name="Fu Q."/>
            <person name="Gubbala S."/>
            <person name="Hale W."/>
            <person name="Han Y."/>
            <person name="Hemphill L."/>
            <person name="Highlander S.K."/>
            <person name="Hirani K."/>
            <person name="Hogues M."/>
            <person name="Jackson L."/>
            <person name="Jakkamsetti A."/>
            <person name="Javaid M."/>
            <person name="Jiang H."/>
            <person name="Korchina V."/>
            <person name="Kovar C."/>
            <person name="Lara F."/>
            <person name="Lee S."/>
            <person name="Mata R."/>
            <person name="Mathew T."/>
            <person name="Moen C."/>
            <person name="Morales K."/>
            <person name="Munidasa M."/>
            <person name="Nazareth L."/>
            <person name="Ngo R."/>
            <person name="Nguyen L."/>
            <person name="Okwuonu G."/>
            <person name="Ongeri F."/>
            <person name="Patil S."/>
            <person name="Petrosino J."/>
            <person name="Pham C."/>
            <person name="Pham P."/>
            <person name="Pu L.-L."/>
            <person name="Puazo M."/>
            <person name="Raj R."/>
            <person name="Reid J."/>
            <person name="Rouhana J."/>
            <person name="Saada N."/>
            <person name="Shang Y."/>
            <person name="Simmons D."/>
            <person name="Thornton R."/>
            <person name="Warren J."/>
            <person name="Weissenberger G."/>
            <person name="Zhang J."/>
            <person name="Zhang L."/>
            <person name="Zhou C."/>
            <person name="Zhu D."/>
            <person name="Muzny D."/>
            <person name="Worley K."/>
            <person name="Gibbs R."/>
        </authorList>
    </citation>
    <scope>NUCLEOTIDE SEQUENCE [LARGE SCALE GENOMIC DNA]</scope>
    <source>
        <strain evidence="9 10">DSM 15436</strain>
    </source>
</reference>
<evidence type="ECO:0000256" key="2">
    <source>
        <dbReference type="ARBA" id="ARBA00022448"/>
    </source>
</evidence>
<organism evidence="9 10">
    <name type="scientific">Gleimia coleocanis DSM 15436</name>
    <dbReference type="NCBI Taxonomy" id="525245"/>
    <lineage>
        <taxon>Bacteria</taxon>
        <taxon>Bacillati</taxon>
        <taxon>Actinomycetota</taxon>
        <taxon>Actinomycetes</taxon>
        <taxon>Actinomycetales</taxon>
        <taxon>Actinomycetaceae</taxon>
        <taxon>Gleimia</taxon>
    </lineage>
</organism>
<dbReference type="EMBL" id="ACFG01000029">
    <property type="protein sequence ID" value="EEH64160.1"/>
    <property type="molecule type" value="Genomic_DNA"/>
</dbReference>
<comment type="similarity">
    <text evidence="7">Belongs to the binding-protein-dependent transport system permease family.</text>
</comment>
<evidence type="ECO:0000256" key="6">
    <source>
        <dbReference type="ARBA" id="ARBA00023136"/>
    </source>
</evidence>
<accession>C0VZP1</accession>
<dbReference type="InterPro" id="IPR000515">
    <property type="entry name" value="MetI-like"/>
</dbReference>
<feature type="transmembrane region" description="Helical" evidence="7">
    <location>
        <begin position="294"/>
        <end position="320"/>
    </location>
</feature>
<dbReference type="AlphaFoldDB" id="C0VZP1"/>
<keyword evidence="2 7" id="KW-0813">Transport</keyword>
<evidence type="ECO:0000256" key="7">
    <source>
        <dbReference type="RuleBase" id="RU363032"/>
    </source>
</evidence>
<keyword evidence="4 7" id="KW-0812">Transmembrane</keyword>
<evidence type="ECO:0000259" key="8">
    <source>
        <dbReference type="PROSITE" id="PS50928"/>
    </source>
</evidence>
<dbReference type="GO" id="GO:0005886">
    <property type="term" value="C:plasma membrane"/>
    <property type="evidence" value="ECO:0007669"/>
    <property type="project" value="UniProtKB-SubCell"/>
</dbReference>
<evidence type="ECO:0000256" key="5">
    <source>
        <dbReference type="ARBA" id="ARBA00022989"/>
    </source>
</evidence>
<dbReference type="PANTHER" id="PTHR30465">
    <property type="entry name" value="INNER MEMBRANE ABC TRANSPORTER"/>
    <property type="match status" value="1"/>
</dbReference>
<dbReference type="HOGENOM" id="CLU_036879_1_2_11"/>
<dbReference type="Pfam" id="PF00528">
    <property type="entry name" value="BPD_transp_1"/>
    <property type="match status" value="1"/>
</dbReference>
<evidence type="ECO:0000313" key="9">
    <source>
        <dbReference type="EMBL" id="EEH64160.1"/>
    </source>
</evidence>
<dbReference type="CDD" id="cd06261">
    <property type="entry name" value="TM_PBP2"/>
    <property type="match status" value="1"/>
</dbReference>
<protein>
    <submittedName>
        <fullName evidence="9">ABC transporter, permease protein</fullName>
    </submittedName>
</protein>
<feature type="transmembrane region" description="Helical" evidence="7">
    <location>
        <begin position="135"/>
        <end position="154"/>
    </location>
</feature>
<comment type="caution">
    <text evidence="9">The sequence shown here is derived from an EMBL/GenBank/DDBJ whole genome shotgun (WGS) entry which is preliminary data.</text>
</comment>
<keyword evidence="5 7" id="KW-1133">Transmembrane helix</keyword>
<dbReference type="eggNOG" id="COG0601">
    <property type="taxonomic scope" value="Bacteria"/>
</dbReference>
<dbReference type="PANTHER" id="PTHR30465:SF0">
    <property type="entry name" value="OLIGOPEPTIDE TRANSPORT SYSTEM PERMEASE PROTEIN APPB"/>
    <property type="match status" value="1"/>
</dbReference>
<dbReference type="InterPro" id="IPR035906">
    <property type="entry name" value="MetI-like_sf"/>
</dbReference>
<evidence type="ECO:0000313" key="10">
    <source>
        <dbReference type="Proteomes" id="UP000010301"/>
    </source>
</evidence>
<evidence type="ECO:0000256" key="3">
    <source>
        <dbReference type="ARBA" id="ARBA00022475"/>
    </source>
</evidence>
<keyword evidence="10" id="KW-1185">Reference proteome</keyword>
<dbReference type="GO" id="GO:0055085">
    <property type="term" value="P:transmembrane transport"/>
    <property type="evidence" value="ECO:0007669"/>
    <property type="project" value="InterPro"/>
</dbReference>
<dbReference type="SUPFAM" id="SSF161098">
    <property type="entry name" value="MetI-like"/>
    <property type="match status" value="1"/>
</dbReference>
<gene>
    <name evidence="9" type="ORF">HMPREF0044_0631</name>
</gene>
<feature type="transmembrane region" description="Helical" evidence="7">
    <location>
        <begin position="12"/>
        <end position="31"/>
    </location>
</feature>
<feature type="transmembrane region" description="Helical" evidence="7">
    <location>
        <begin position="104"/>
        <end position="123"/>
    </location>
</feature>
<keyword evidence="6 7" id="KW-0472">Membrane</keyword>
<comment type="subcellular location">
    <subcellularLocation>
        <location evidence="1 7">Cell membrane</location>
        <topology evidence="1 7">Multi-pass membrane protein</topology>
    </subcellularLocation>
</comment>
<dbReference type="Gene3D" id="1.10.3720.10">
    <property type="entry name" value="MetI-like"/>
    <property type="match status" value="1"/>
</dbReference>
<dbReference type="STRING" id="525245.HMPREF0044_0631"/>
<feature type="transmembrane region" description="Helical" evidence="7">
    <location>
        <begin position="252"/>
        <end position="274"/>
    </location>
</feature>
<dbReference type="PROSITE" id="PS50928">
    <property type="entry name" value="ABC_TM1"/>
    <property type="match status" value="1"/>
</dbReference>
<keyword evidence="3" id="KW-1003">Cell membrane</keyword>
<evidence type="ECO:0000256" key="1">
    <source>
        <dbReference type="ARBA" id="ARBA00004651"/>
    </source>
</evidence>
<dbReference type="OrthoDB" id="3171583at2"/>
<feature type="domain" description="ABC transmembrane type-1" evidence="8">
    <location>
        <begin position="98"/>
        <end position="317"/>
    </location>
</feature>